<accession>A0A484D3Z6</accession>
<dbReference type="SMART" id="SM00109">
    <property type="entry name" value="C1"/>
    <property type="match status" value="2"/>
</dbReference>
<evidence type="ECO:0000256" key="1">
    <source>
        <dbReference type="SAM" id="MobiDB-lite"/>
    </source>
</evidence>
<dbReference type="STRING" id="8167.A0A484D3Z6"/>
<evidence type="ECO:0000259" key="2">
    <source>
        <dbReference type="PROSITE" id="PS50146"/>
    </source>
</evidence>
<dbReference type="PANTHER" id="PTHR11255">
    <property type="entry name" value="DIACYLGLYCEROL KINASE"/>
    <property type="match status" value="1"/>
</dbReference>
<feature type="region of interest" description="Disordered" evidence="1">
    <location>
        <begin position="82"/>
        <end position="102"/>
    </location>
</feature>
<evidence type="ECO:0000313" key="4">
    <source>
        <dbReference type="Proteomes" id="UP000295070"/>
    </source>
</evidence>
<dbReference type="EMBL" id="SCKG01000008">
    <property type="protein sequence ID" value="TDH09972.1"/>
    <property type="molecule type" value="Genomic_DNA"/>
</dbReference>
<keyword evidence="4" id="KW-1185">Reference proteome</keyword>
<name>A0A484D3Z6_PERFV</name>
<dbReference type="InterPro" id="IPR016064">
    <property type="entry name" value="NAD/diacylglycerol_kinase_sf"/>
</dbReference>
<dbReference type="GO" id="GO:0004143">
    <property type="term" value="F:ATP-dependent diacylglycerol kinase activity"/>
    <property type="evidence" value="ECO:0007669"/>
    <property type="project" value="InterPro"/>
</dbReference>
<feature type="domain" description="DAGKc" evidence="2">
    <location>
        <begin position="485"/>
        <end position="588"/>
    </location>
</feature>
<dbReference type="SMART" id="SM00046">
    <property type="entry name" value="DAGKc"/>
    <property type="match status" value="1"/>
</dbReference>
<comment type="caution">
    <text evidence="3">The sequence shown here is derived from an EMBL/GenBank/DDBJ whole genome shotgun (WGS) entry which is preliminary data.</text>
</comment>
<reference evidence="3 4" key="1">
    <citation type="submission" date="2019-01" db="EMBL/GenBank/DDBJ databases">
        <title>A chromosome-scale genome assembly of the yellow perch, Perca flavescens.</title>
        <authorList>
            <person name="Feron R."/>
            <person name="Morvezen R."/>
            <person name="Bestin A."/>
            <person name="Haffray P."/>
            <person name="Klopp C."/>
            <person name="Zahm M."/>
            <person name="Cabau C."/>
            <person name="Roques C."/>
            <person name="Donnadieu C."/>
            <person name="Bouchez O."/>
            <person name="Christie M."/>
            <person name="Larson W."/>
            <person name="Guiguen Y."/>
        </authorList>
    </citation>
    <scope>NUCLEOTIDE SEQUENCE [LARGE SCALE GENOMIC DNA]</scope>
    <source>
        <strain evidence="3">YP-PL-M2</strain>
        <tissue evidence="3">Blood</tissue>
    </source>
</reference>
<dbReference type="InterPro" id="IPR001206">
    <property type="entry name" value="Diacylglycerol_kinase_cat_dom"/>
</dbReference>
<sequence>MDTFFRRHFKRKDAALQAGAEALPCNQRRPSVAVPTSKARRRSNAGLASCALAQRRRSSVVTLQGSAPLGAGGGRLAASAGRSRWAGHVRRRSSTTTPSLNPRFAVHRKKFGKLRTIDTHLLGPSMLLASLIQMAEEDEDEDRDEEYEEEEPTREQQVEPPLPPPTAGAPEVVRGTAGPQSPPSAPRSLIRTPRCLRRNSSQAPVGDAAPYGRRRASSQRKRRRISTISKAGSPWPGRGAPLPNRKSSAYFLQQPALCGALGPLGPLGARGYDSQLEIWSSFLLKAMAKSGLQPGAALPNAAVAASGPSDAALELSSTVDWSDNAVFGDHVWFETSGSGDFCYVGEQYCIAKSLQKSVARKKCAGCKISVHTMCMEQLEKINFRCKPSFREPGSRAVRESNVVRHHWVHRRRQTGKCRQCGKGFQQKFSFHSKEIVAISCSWCKQAYHNKVTCFMLQQIEECCSLGAHAAVIIPPTWILRVRRQQLMKPLLVFVNPKSGGNQGAKIIQSFMWYLNPRQVFDLTKGGPREGLELYAKVPNLRILACGGDGTVGWILSVLDELKINPAPPVGILPLGTGNDLARTLNWER</sequence>
<dbReference type="SUPFAM" id="SSF111331">
    <property type="entry name" value="NAD kinase/diacylglycerol kinase-like"/>
    <property type="match status" value="1"/>
</dbReference>
<dbReference type="InterPro" id="IPR017438">
    <property type="entry name" value="ATP-NAD_kinase_N"/>
</dbReference>
<dbReference type="Pfam" id="PF00781">
    <property type="entry name" value="DAGK_cat"/>
    <property type="match status" value="1"/>
</dbReference>
<dbReference type="PROSITE" id="PS50146">
    <property type="entry name" value="DAGK"/>
    <property type="match status" value="1"/>
</dbReference>
<feature type="region of interest" description="Disordered" evidence="1">
    <location>
        <begin position="135"/>
        <end position="242"/>
    </location>
</feature>
<proteinExistence type="predicted"/>
<organism evidence="3 4">
    <name type="scientific">Perca flavescens</name>
    <name type="common">American yellow perch</name>
    <name type="synonym">Morone flavescens</name>
    <dbReference type="NCBI Taxonomy" id="8167"/>
    <lineage>
        <taxon>Eukaryota</taxon>
        <taxon>Metazoa</taxon>
        <taxon>Chordata</taxon>
        <taxon>Craniata</taxon>
        <taxon>Vertebrata</taxon>
        <taxon>Euteleostomi</taxon>
        <taxon>Actinopterygii</taxon>
        <taxon>Neopterygii</taxon>
        <taxon>Teleostei</taxon>
        <taxon>Neoteleostei</taxon>
        <taxon>Acanthomorphata</taxon>
        <taxon>Eupercaria</taxon>
        <taxon>Perciformes</taxon>
        <taxon>Percoidei</taxon>
        <taxon>Percidae</taxon>
        <taxon>Percinae</taxon>
        <taxon>Perca</taxon>
    </lineage>
</organism>
<dbReference type="InterPro" id="IPR047484">
    <property type="entry name" value="C1_DGKzeta_rpt2"/>
</dbReference>
<feature type="compositionally biased region" description="Acidic residues" evidence="1">
    <location>
        <begin position="135"/>
        <end position="152"/>
    </location>
</feature>
<dbReference type="AlphaFoldDB" id="A0A484D3Z6"/>
<feature type="compositionally biased region" description="Basic residues" evidence="1">
    <location>
        <begin position="212"/>
        <end position="225"/>
    </location>
</feature>
<dbReference type="InterPro" id="IPR037607">
    <property type="entry name" value="DGK"/>
</dbReference>
<dbReference type="Proteomes" id="UP000295070">
    <property type="component" value="Chromosome 8"/>
</dbReference>
<protein>
    <recommendedName>
        <fullName evidence="2">DAGKc domain-containing protein</fullName>
    </recommendedName>
</protein>
<dbReference type="GO" id="GO:0098978">
    <property type="term" value="C:glutamatergic synapse"/>
    <property type="evidence" value="ECO:0007669"/>
    <property type="project" value="TreeGrafter"/>
</dbReference>
<dbReference type="GO" id="GO:0007165">
    <property type="term" value="P:signal transduction"/>
    <property type="evidence" value="ECO:0007669"/>
    <property type="project" value="InterPro"/>
</dbReference>
<evidence type="ECO:0000313" key="3">
    <source>
        <dbReference type="EMBL" id="TDH09972.1"/>
    </source>
</evidence>
<dbReference type="InterPro" id="IPR002219">
    <property type="entry name" value="PKC_DAG/PE"/>
</dbReference>
<dbReference type="Gene3D" id="3.40.50.10330">
    <property type="entry name" value="Probable inorganic polyphosphate/atp-NAD kinase, domain 1"/>
    <property type="match status" value="1"/>
</dbReference>
<dbReference type="PANTHER" id="PTHR11255:SF43">
    <property type="entry name" value="DIACYLGLYCEROL KINASE ZETA"/>
    <property type="match status" value="1"/>
</dbReference>
<gene>
    <name evidence="3" type="ORF">EPR50_G00092970</name>
</gene>
<dbReference type="GO" id="GO:0005886">
    <property type="term" value="C:plasma membrane"/>
    <property type="evidence" value="ECO:0007669"/>
    <property type="project" value="TreeGrafter"/>
</dbReference>
<dbReference type="CDD" id="cd20895">
    <property type="entry name" value="C1_DGKzeta_rpt2"/>
    <property type="match status" value="1"/>
</dbReference>